<sequence>MDTDKAQGSSPALSNLIPKPENLYKSSALKCECVTKLLSQIALLIRKKSTFGMFSDENTSTYSLERKWCTLFTEYILSNIHCNTADCTARSDDMIWYVPMVRIASAAAISAGTSHLQVFRRQSKNKPVPGDSNINWEETVCLNVILQQTVYPSPSRRRMDAKGECEEITYPKIYFAIDNFDQVFNDVIVQEGSSGICVIFTNIMYYLGECVCVELVCHDRYRSTEAVIFLGSIRYDVLKKLYDSRSSSTWSWAQKLITSSKRCYEFVKMRGPRGKGFAEMAIARVASCGFETPMSENGFDFRTDIIPQLSNQRRMSDTNVFNRLLQGNRRSAMTPGPNPQPSTTPTPSSRNQRWQSDAENVNHFSDFDAKNIAGVDSLGSRFSKIY</sequence>
<dbReference type="EMBL" id="JAKKPZ010000002">
    <property type="protein sequence ID" value="KAI1725610.1"/>
    <property type="molecule type" value="Genomic_DNA"/>
</dbReference>
<name>A0AAD4R8Y6_9BILA</name>
<feature type="region of interest" description="Disordered" evidence="1">
    <location>
        <begin position="328"/>
        <end position="353"/>
    </location>
</feature>
<dbReference type="AlphaFoldDB" id="A0AAD4R8Y6"/>
<dbReference type="Proteomes" id="UP001201812">
    <property type="component" value="Unassembled WGS sequence"/>
</dbReference>
<evidence type="ECO:0000313" key="2">
    <source>
        <dbReference type="EMBL" id="KAI1725610.1"/>
    </source>
</evidence>
<reference evidence="2" key="1">
    <citation type="submission" date="2022-01" db="EMBL/GenBank/DDBJ databases">
        <title>Genome Sequence Resource for Two Populations of Ditylenchus destructor, the Migratory Endoparasitic Phytonematode.</title>
        <authorList>
            <person name="Zhang H."/>
            <person name="Lin R."/>
            <person name="Xie B."/>
        </authorList>
    </citation>
    <scope>NUCLEOTIDE SEQUENCE</scope>
    <source>
        <strain evidence="2">BazhouSP</strain>
    </source>
</reference>
<comment type="caution">
    <text evidence="2">The sequence shown here is derived from an EMBL/GenBank/DDBJ whole genome shotgun (WGS) entry which is preliminary data.</text>
</comment>
<dbReference type="PANTHER" id="PTHR21477">
    <property type="entry name" value="ZGC:172139"/>
    <property type="match status" value="1"/>
</dbReference>
<organism evidence="2 3">
    <name type="scientific">Ditylenchus destructor</name>
    <dbReference type="NCBI Taxonomy" id="166010"/>
    <lineage>
        <taxon>Eukaryota</taxon>
        <taxon>Metazoa</taxon>
        <taxon>Ecdysozoa</taxon>
        <taxon>Nematoda</taxon>
        <taxon>Chromadorea</taxon>
        <taxon>Rhabditida</taxon>
        <taxon>Tylenchina</taxon>
        <taxon>Tylenchomorpha</taxon>
        <taxon>Sphaerularioidea</taxon>
        <taxon>Anguinidae</taxon>
        <taxon>Anguininae</taxon>
        <taxon>Ditylenchus</taxon>
    </lineage>
</organism>
<keyword evidence="3" id="KW-1185">Reference proteome</keyword>
<evidence type="ECO:0000313" key="3">
    <source>
        <dbReference type="Proteomes" id="UP001201812"/>
    </source>
</evidence>
<accession>A0AAD4R8Y6</accession>
<dbReference type="Pfam" id="PF09741">
    <property type="entry name" value="DUF2045"/>
    <property type="match status" value="1"/>
</dbReference>
<dbReference type="PANTHER" id="PTHR21477:SF13">
    <property type="entry name" value="KIAA0930"/>
    <property type="match status" value="1"/>
</dbReference>
<gene>
    <name evidence="2" type="ORF">DdX_02275</name>
</gene>
<proteinExistence type="predicted"/>
<protein>
    <submittedName>
        <fullName evidence="2">Uncharacterized protein</fullName>
    </submittedName>
</protein>
<dbReference type="InterPro" id="IPR019141">
    <property type="entry name" value="DUF2045"/>
</dbReference>
<evidence type="ECO:0000256" key="1">
    <source>
        <dbReference type="SAM" id="MobiDB-lite"/>
    </source>
</evidence>